<dbReference type="PANTHER" id="PTHR11228:SF35">
    <property type="entry name" value="MOLYBDENUM COFACTOR BIOSYNTHESIS PROTEIN A-RELATED"/>
    <property type="match status" value="1"/>
</dbReference>
<keyword evidence="1" id="KW-0949">S-adenosyl-L-methionine</keyword>
<dbReference type="GO" id="GO:0051536">
    <property type="term" value="F:iron-sulfur cluster binding"/>
    <property type="evidence" value="ECO:0007669"/>
    <property type="project" value="UniProtKB-KW"/>
</dbReference>
<dbReference type="PROSITE" id="PS51918">
    <property type="entry name" value="RADICAL_SAM"/>
    <property type="match status" value="1"/>
</dbReference>
<name>A0A0W8FS23_9ZZZZ</name>
<dbReference type="EMBL" id="LNQE01000890">
    <property type="protein sequence ID" value="KUG23677.1"/>
    <property type="molecule type" value="Genomic_DNA"/>
</dbReference>
<reference evidence="6" key="1">
    <citation type="journal article" date="2015" name="Proc. Natl. Acad. Sci. U.S.A.">
        <title>Networks of energetic and metabolic interactions define dynamics in microbial communities.</title>
        <authorList>
            <person name="Embree M."/>
            <person name="Liu J.K."/>
            <person name="Al-Bassam M.M."/>
            <person name="Zengler K."/>
        </authorList>
    </citation>
    <scope>NUCLEOTIDE SEQUENCE</scope>
</reference>
<feature type="domain" description="Radical SAM core" evidence="5">
    <location>
        <begin position="41"/>
        <end position="262"/>
    </location>
</feature>
<dbReference type="AlphaFoldDB" id="A0A0W8FS23"/>
<accession>A0A0W8FS23</accession>
<dbReference type="InterPro" id="IPR023885">
    <property type="entry name" value="4Fe4S-binding_SPASM_dom"/>
</dbReference>
<dbReference type="InterPro" id="IPR058240">
    <property type="entry name" value="rSAM_sf"/>
</dbReference>
<dbReference type="InterPro" id="IPR050377">
    <property type="entry name" value="Radical_SAM_PqqE_MftC-like"/>
</dbReference>
<sequence length="364" mass="42057">MRSKFLKILKAKIREGDLLWFPQNAVRMAGVVASAYLKKNIVGPVNVTFVPSWRCNSFCKMCEVTRRSSTDEMDFNEFKQITNELAGMGASVFSFMGGEPFMRKDILEMISYVKSKHLITQVSTNGILLSDKNLARKLIETDCDIITLSMDCMDPVTYRQIRGVDKFNEAVEGIKNTVYFRNLLKKNIAITVNFILMNENIDDAMEIIRFIKSMNVDLVATYPVVEYGNIKDYRSKEFDAKLVDLFRKFKKLKDRNKILDISTEYLDYMIERITNKRLMVKCFSPISDINIDPSGNVFPCMYLLAEDKAIGNIRGKSIKEFWYSKEYAQIRRQLANCNQCDAFCSVEPALFFNKFWLRSNTGKS</sequence>
<dbReference type="Pfam" id="PF13186">
    <property type="entry name" value="SPASM"/>
    <property type="match status" value="1"/>
</dbReference>
<proteinExistence type="predicted"/>
<dbReference type="CDD" id="cd21109">
    <property type="entry name" value="SPASM"/>
    <property type="match status" value="1"/>
</dbReference>
<evidence type="ECO:0000256" key="4">
    <source>
        <dbReference type="ARBA" id="ARBA00023014"/>
    </source>
</evidence>
<dbReference type="Gene3D" id="3.20.20.70">
    <property type="entry name" value="Aldolase class I"/>
    <property type="match status" value="1"/>
</dbReference>
<dbReference type="InterPro" id="IPR013785">
    <property type="entry name" value="Aldolase_TIM"/>
</dbReference>
<dbReference type="GO" id="GO:0046872">
    <property type="term" value="F:metal ion binding"/>
    <property type="evidence" value="ECO:0007669"/>
    <property type="project" value="UniProtKB-KW"/>
</dbReference>
<dbReference type="CDD" id="cd01335">
    <property type="entry name" value="Radical_SAM"/>
    <property type="match status" value="1"/>
</dbReference>
<dbReference type="SFLD" id="SFLDG01067">
    <property type="entry name" value="SPASM/twitch_domain_containing"/>
    <property type="match status" value="1"/>
</dbReference>
<dbReference type="Pfam" id="PF04055">
    <property type="entry name" value="Radical_SAM"/>
    <property type="match status" value="1"/>
</dbReference>
<dbReference type="PANTHER" id="PTHR11228">
    <property type="entry name" value="RADICAL SAM DOMAIN PROTEIN"/>
    <property type="match status" value="1"/>
</dbReference>
<dbReference type="SFLD" id="SFLDS00029">
    <property type="entry name" value="Radical_SAM"/>
    <property type="match status" value="1"/>
</dbReference>
<protein>
    <submittedName>
        <fullName evidence="6">Radical sam domain protein</fullName>
    </submittedName>
</protein>
<evidence type="ECO:0000256" key="2">
    <source>
        <dbReference type="ARBA" id="ARBA00022723"/>
    </source>
</evidence>
<organism evidence="6">
    <name type="scientific">hydrocarbon metagenome</name>
    <dbReference type="NCBI Taxonomy" id="938273"/>
    <lineage>
        <taxon>unclassified sequences</taxon>
        <taxon>metagenomes</taxon>
        <taxon>ecological metagenomes</taxon>
    </lineage>
</organism>
<gene>
    <name evidence="6" type="ORF">ASZ90_006483</name>
</gene>
<dbReference type="InterPro" id="IPR007197">
    <property type="entry name" value="rSAM"/>
</dbReference>
<dbReference type="SMART" id="SM00729">
    <property type="entry name" value="Elp3"/>
    <property type="match status" value="1"/>
</dbReference>
<evidence type="ECO:0000259" key="5">
    <source>
        <dbReference type="PROSITE" id="PS51918"/>
    </source>
</evidence>
<comment type="caution">
    <text evidence="6">The sequence shown here is derived from an EMBL/GenBank/DDBJ whole genome shotgun (WGS) entry which is preliminary data.</text>
</comment>
<keyword evidence="3" id="KW-0408">Iron</keyword>
<dbReference type="GO" id="GO:0003824">
    <property type="term" value="F:catalytic activity"/>
    <property type="evidence" value="ECO:0007669"/>
    <property type="project" value="InterPro"/>
</dbReference>
<dbReference type="InterPro" id="IPR006638">
    <property type="entry name" value="Elp3/MiaA/NifB-like_rSAM"/>
</dbReference>
<evidence type="ECO:0000313" key="6">
    <source>
        <dbReference type="EMBL" id="KUG23677.1"/>
    </source>
</evidence>
<evidence type="ECO:0000256" key="1">
    <source>
        <dbReference type="ARBA" id="ARBA00022691"/>
    </source>
</evidence>
<dbReference type="SUPFAM" id="SSF102114">
    <property type="entry name" value="Radical SAM enzymes"/>
    <property type="match status" value="1"/>
</dbReference>
<keyword evidence="2" id="KW-0479">Metal-binding</keyword>
<keyword evidence="4" id="KW-0411">Iron-sulfur</keyword>
<evidence type="ECO:0000256" key="3">
    <source>
        <dbReference type="ARBA" id="ARBA00023004"/>
    </source>
</evidence>